<evidence type="ECO:0000313" key="2">
    <source>
        <dbReference type="Proteomes" id="UP000732377"/>
    </source>
</evidence>
<dbReference type="PANTHER" id="PTHR10000">
    <property type="entry name" value="PHOSPHOSERINE PHOSPHATASE"/>
    <property type="match status" value="1"/>
</dbReference>
<dbReference type="GO" id="GO:0005829">
    <property type="term" value="C:cytosol"/>
    <property type="evidence" value="ECO:0007669"/>
    <property type="project" value="TreeGrafter"/>
</dbReference>
<dbReference type="Proteomes" id="UP000732377">
    <property type="component" value="Unassembled WGS sequence"/>
</dbReference>
<dbReference type="NCBIfam" id="TIGR00099">
    <property type="entry name" value="Cof-subfamily"/>
    <property type="match status" value="1"/>
</dbReference>
<gene>
    <name evidence="1" type="ORF">CWE10_11885</name>
</gene>
<dbReference type="Gene3D" id="3.30.1240.10">
    <property type="match status" value="1"/>
</dbReference>
<evidence type="ECO:0008006" key="3">
    <source>
        <dbReference type="Google" id="ProtNLM"/>
    </source>
</evidence>
<name>A0A953LJ95_SYMTR</name>
<dbReference type="InterPro" id="IPR023214">
    <property type="entry name" value="HAD_sf"/>
</dbReference>
<reference evidence="1" key="1">
    <citation type="submission" date="2017-11" db="EMBL/GenBank/DDBJ databases">
        <title>Three new genomes from thermophilic consortium.</title>
        <authorList>
            <person name="Quaggio R."/>
            <person name="Amgarten D."/>
            <person name="Setubal J.C."/>
        </authorList>
    </citation>
    <scope>NUCLEOTIDE SEQUENCE</scope>
    <source>
        <strain evidence="1">ZCTH01-B2</strain>
    </source>
</reference>
<dbReference type="InterPro" id="IPR036412">
    <property type="entry name" value="HAD-like_sf"/>
</dbReference>
<dbReference type="SFLD" id="SFLDG01140">
    <property type="entry name" value="C2.B:_Phosphomannomutase_and_P"/>
    <property type="match status" value="1"/>
</dbReference>
<dbReference type="NCBIfam" id="TIGR01484">
    <property type="entry name" value="HAD-SF-IIB"/>
    <property type="match status" value="1"/>
</dbReference>
<dbReference type="InterPro" id="IPR000150">
    <property type="entry name" value="Cof"/>
</dbReference>
<proteinExistence type="predicted"/>
<dbReference type="PROSITE" id="PS01229">
    <property type="entry name" value="COF_2"/>
    <property type="match status" value="1"/>
</dbReference>
<dbReference type="SFLD" id="SFLDS00003">
    <property type="entry name" value="Haloacid_Dehalogenase"/>
    <property type="match status" value="1"/>
</dbReference>
<dbReference type="CDD" id="cd07516">
    <property type="entry name" value="HAD_Pase"/>
    <property type="match status" value="1"/>
</dbReference>
<dbReference type="AlphaFoldDB" id="A0A953LJ95"/>
<dbReference type="GO" id="GO:0016791">
    <property type="term" value="F:phosphatase activity"/>
    <property type="evidence" value="ECO:0007669"/>
    <property type="project" value="TreeGrafter"/>
</dbReference>
<dbReference type="GO" id="GO:0000287">
    <property type="term" value="F:magnesium ion binding"/>
    <property type="evidence" value="ECO:0007669"/>
    <property type="project" value="TreeGrafter"/>
</dbReference>
<dbReference type="InterPro" id="IPR006379">
    <property type="entry name" value="HAD-SF_hydro_IIB"/>
</dbReference>
<dbReference type="SUPFAM" id="SSF56784">
    <property type="entry name" value="HAD-like"/>
    <property type="match status" value="1"/>
</dbReference>
<evidence type="ECO:0000313" key="1">
    <source>
        <dbReference type="EMBL" id="MBY6276889.1"/>
    </source>
</evidence>
<comment type="caution">
    <text evidence="1">The sequence shown here is derived from an EMBL/GenBank/DDBJ whole genome shotgun (WGS) entry which is preliminary data.</text>
</comment>
<dbReference type="EMBL" id="PIUK01000117">
    <property type="protein sequence ID" value="MBY6276889.1"/>
    <property type="molecule type" value="Genomic_DNA"/>
</dbReference>
<dbReference type="Gene3D" id="3.40.50.1000">
    <property type="entry name" value="HAD superfamily/HAD-like"/>
    <property type="match status" value="1"/>
</dbReference>
<dbReference type="PANTHER" id="PTHR10000:SF8">
    <property type="entry name" value="HAD SUPERFAMILY HYDROLASE-LIKE, TYPE 3"/>
    <property type="match status" value="1"/>
</dbReference>
<dbReference type="Pfam" id="PF08282">
    <property type="entry name" value="Hydrolase_3"/>
    <property type="match status" value="1"/>
</dbReference>
<protein>
    <recommendedName>
        <fullName evidence="3">Hydrolase</fullName>
    </recommendedName>
</protein>
<accession>A0A953LJ95</accession>
<sequence>MRPKQPRVSIVKSVPRWRGVALQYRLIALDVDGTLFCGRHRVSPRTLAALTVARRRGAITVIATGRTPHSALRVSREIGGGPVICCNGAGLLDEEGRLIHHRSIPTEPLLRVLKLGRQADLLVHGYTPEGVVLDQPMAHLIRAYAWLRAGGAALQAAVGVARLWGANQTRLVPRLTQWAASPHRPPVLKLTLFGDPARLPDVADAIRREVPGVEVTSSGPDNLEVTAAGVSKGSGLAALGERLGIPPEATIAFGDSDNDLTMLRYAGLGVAMGNAPPHVKAAADRVAPPCAEDGVACVLEEVCGG</sequence>
<organism evidence="1 2">
    <name type="scientific">Symbiobacterium thermophilum</name>
    <dbReference type="NCBI Taxonomy" id="2734"/>
    <lineage>
        <taxon>Bacteria</taxon>
        <taxon>Bacillati</taxon>
        <taxon>Bacillota</taxon>
        <taxon>Clostridia</taxon>
        <taxon>Eubacteriales</taxon>
        <taxon>Symbiobacteriaceae</taxon>
        <taxon>Symbiobacterium</taxon>
    </lineage>
</organism>